<dbReference type="Gene3D" id="3.40.50.12710">
    <property type="match status" value="1"/>
</dbReference>
<keyword evidence="1 3" id="KW-0489">Methyltransferase</keyword>
<dbReference type="GO" id="GO:0032259">
    <property type="term" value="P:methylation"/>
    <property type="evidence" value="ECO:0007669"/>
    <property type="project" value="UniProtKB-KW"/>
</dbReference>
<dbReference type="InterPro" id="IPR029063">
    <property type="entry name" value="SAM-dependent_MTases_sf"/>
</dbReference>
<dbReference type="GO" id="GO:0035243">
    <property type="term" value="F:protein-arginine omega-N symmetric methyltransferase activity"/>
    <property type="evidence" value="ECO:0007669"/>
    <property type="project" value="TreeGrafter"/>
</dbReference>
<dbReference type="RefSeq" id="WP_006565278.1">
    <property type="nucleotide sequence ID" value="NZ_AP019774.1"/>
</dbReference>
<dbReference type="InterPro" id="IPR038375">
    <property type="entry name" value="NDUFAF7_sf"/>
</dbReference>
<dbReference type="EMBL" id="AP019774">
    <property type="protein sequence ID" value="BCD69454.1"/>
    <property type="molecule type" value="Genomic_DNA"/>
</dbReference>
<dbReference type="OrthoDB" id="9794208at2"/>
<evidence type="ECO:0000313" key="3">
    <source>
        <dbReference type="EMBL" id="BCD69454.1"/>
    </source>
</evidence>
<dbReference type="SUPFAM" id="SSF53335">
    <property type="entry name" value="S-adenosyl-L-methionine-dependent methyltransferases"/>
    <property type="match status" value="1"/>
</dbReference>
<dbReference type="PANTHER" id="PTHR12049">
    <property type="entry name" value="PROTEIN ARGININE METHYLTRANSFERASE NDUFAF7, MITOCHONDRIAL"/>
    <property type="match status" value="1"/>
</dbReference>
<gene>
    <name evidence="3" type="ORF">SNTW_00990</name>
</gene>
<evidence type="ECO:0000313" key="4">
    <source>
        <dbReference type="Proteomes" id="UP000317935"/>
    </source>
</evidence>
<organism evidence="3 4">
    <name type="scientific">Helicobacter suis</name>
    <dbReference type="NCBI Taxonomy" id="104628"/>
    <lineage>
        <taxon>Bacteria</taxon>
        <taxon>Pseudomonadati</taxon>
        <taxon>Campylobacterota</taxon>
        <taxon>Epsilonproteobacteria</taxon>
        <taxon>Campylobacterales</taxon>
        <taxon>Helicobacteraceae</taxon>
        <taxon>Helicobacter</taxon>
    </lineage>
</organism>
<dbReference type="Proteomes" id="UP000317935">
    <property type="component" value="Chromosome"/>
</dbReference>
<keyword evidence="2 3" id="KW-0808">Transferase</keyword>
<sequence>MQSFSQCMQEWLYGENGYYRHALIGMQGDFYTAVNSSAFFGGTLAFYLLSLLENGRLSLPLSVVEIGAGEGLLLSDVVGFLKDLSQGVLEHIRFISVEPLDRLVNLQKEKLAKRGVDLECVACLENLELSQSVFIYCNELWDSFPCEVIDNSKKLYISHSKPIWQNLSSEEMYQIKAFYPAIKSDCLPLSWGDYITSLCNQLRGKKWIMVSFDYGQYGSYGGISLRGYRKHQVLSFQEILDNLQGYYQKIDLTYDVDFKLLETLFLAQGAHTLFYGTQSTTLLKMGLASLLELFHASAPFTTYQRESIKARALINPEGFGERFKGLIVGN</sequence>
<protein>
    <submittedName>
        <fullName evidence="3">Class I SAM-dependent methyltransferase</fullName>
    </submittedName>
</protein>
<reference evidence="3 4" key="1">
    <citation type="submission" date="2019-06" db="EMBL/GenBank/DDBJ databases">
        <title>Complete genome sequence of Helicobacter suis SNTW101c.</title>
        <authorList>
            <person name="Rimbara E."/>
            <person name="Suzuki M."/>
            <person name="Matsui H."/>
            <person name="Nakamura M."/>
            <person name="Mori S."/>
            <person name="Shibayama K."/>
        </authorList>
    </citation>
    <scope>NUCLEOTIDE SEQUENCE [LARGE SCALE GENOMIC DNA]</scope>
    <source>
        <strain evidence="3 4">SNTW101c</strain>
    </source>
</reference>
<dbReference type="AlphaFoldDB" id="A0A6J4CWJ0"/>
<dbReference type="Pfam" id="PF02636">
    <property type="entry name" value="Methyltransf_28"/>
    <property type="match status" value="1"/>
</dbReference>
<evidence type="ECO:0000256" key="2">
    <source>
        <dbReference type="ARBA" id="ARBA00022679"/>
    </source>
</evidence>
<dbReference type="InterPro" id="IPR003788">
    <property type="entry name" value="NDUFAF7"/>
</dbReference>
<proteinExistence type="predicted"/>
<accession>A0A6J4CWJ0</accession>
<dbReference type="PANTHER" id="PTHR12049:SF7">
    <property type="entry name" value="PROTEIN ARGININE METHYLTRANSFERASE NDUFAF7, MITOCHONDRIAL"/>
    <property type="match status" value="1"/>
</dbReference>
<name>A0A6J4CWJ0_9HELI</name>
<evidence type="ECO:0000256" key="1">
    <source>
        <dbReference type="ARBA" id="ARBA00022603"/>
    </source>
</evidence>